<comment type="caution">
    <text evidence="1">The sequence shown here is derived from an EMBL/GenBank/DDBJ whole genome shotgun (WGS) entry which is preliminary data.</text>
</comment>
<reference evidence="1" key="1">
    <citation type="submission" date="2021-06" db="EMBL/GenBank/DDBJ databases">
        <authorList>
            <person name="Kallberg Y."/>
            <person name="Tangrot J."/>
            <person name="Rosling A."/>
        </authorList>
    </citation>
    <scope>NUCLEOTIDE SEQUENCE</scope>
    <source>
        <strain evidence="1">28 12/20/2015</strain>
    </source>
</reference>
<feature type="non-terminal residue" evidence="1">
    <location>
        <position position="1"/>
    </location>
</feature>
<accession>A0ACA9QGW3</accession>
<protein>
    <submittedName>
        <fullName evidence="1">12535_t:CDS:1</fullName>
    </submittedName>
</protein>
<keyword evidence="2" id="KW-1185">Reference proteome</keyword>
<dbReference type="Proteomes" id="UP000789366">
    <property type="component" value="Unassembled WGS sequence"/>
</dbReference>
<organism evidence="1 2">
    <name type="scientific">Cetraspora pellucida</name>
    <dbReference type="NCBI Taxonomy" id="1433469"/>
    <lineage>
        <taxon>Eukaryota</taxon>
        <taxon>Fungi</taxon>
        <taxon>Fungi incertae sedis</taxon>
        <taxon>Mucoromycota</taxon>
        <taxon>Glomeromycotina</taxon>
        <taxon>Glomeromycetes</taxon>
        <taxon>Diversisporales</taxon>
        <taxon>Gigasporaceae</taxon>
        <taxon>Cetraspora</taxon>
    </lineage>
</organism>
<name>A0ACA9QGW3_9GLOM</name>
<evidence type="ECO:0000313" key="2">
    <source>
        <dbReference type="Proteomes" id="UP000789366"/>
    </source>
</evidence>
<gene>
    <name evidence="1" type="ORF">SPELUC_LOCUS14057</name>
</gene>
<dbReference type="EMBL" id="CAJVPW010039752">
    <property type="protein sequence ID" value="CAG8744801.1"/>
    <property type="molecule type" value="Genomic_DNA"/>
</dbReference>
<evidence type="ECO:0000313" key="1">
    <source>
        <dbReference type="EMBL" id="CAG8744801.1"/>
    </source>
</evidence>
<sequence>KDTSEKLEYLFLTSTTPHQPASTDIIARWLKFILTQADPTTKAKD</sequence>
<feature type="non-terminal residue" evidence="1">
    <location>
        <position position="45"/>
    </location>
</feature>
<proteinExistence type="predicted"/>